<dbReference type="NCBIfam" id="TIGR01727">
    <property type="entry name" value="oligo_HPY"/>
    <property type="match status" value="1"/>
</dbReference>
<accession>A0AA35WK60</accession>
<comment type="caution">
    <text evidence="6">The sequence shown here is derived from an EMBL/GenBank/DDBJ whole genome shotgun (WGS) entry which is preliminary data.</text>
</comment>
<keyword evidence="4 6" id="KW-0067">ATP-binding</keyword>
<dbReference type="SUPFAM" id="SSF52540">
    <property type="entry name" value="P-loop containing nucleoside triphosphate hydrolases"/>
    <property type="match status" value="1"/>
</dbReference>
<dbReference type="AlphaFoldDB" id="A0AA35WK60"/>
<dbReference type="SMART" id="SM00382">
    <property type="entry name" value="AAA"/>
    <property type="match status" value="1"/>
</dbReference>
<dbReference type="InterPro" id="IPR003439">
    <property type="entry name" value="ABC_transporter-like_ATP-bd"/>
</dbReference>
<dbReference type="GO" id="GO:0016887">
    <property type="term" value="F:ATP hydrolysis activity"/>
    <property type="evidence" value="ECO:0007669"/>
    <property type="project" value="InterPro"/>
</dbReference>
<dbReference type="GO" id="GO:0005524">
    <property type="term" value="F:ATP binding"/>
    <property type="evidence" value="ECO:0007669"/>
    <property type="project" value="UniProtKB-KW"/>
</dbReference>
<dbReference type="Pfam" id="PF00005">
    <property type="entry name" value="ABC_tran"/>
    <property type="match status" value="1"/>
</dbReference>
<keyword evidence="3" id="KW-0547">Nucleotide-binding</keyword>
<dbReference type="InterPro" id="IPR013563">
    <property type="entry name" value="Oligopep_ABC_C"/>
</dbReference>
<keyword evidence="2" id="KW-0813">Transport</keyword>
<evidence type="ECO:0000256" key="1">
    <source>
        <dbReference type="ARBA" id="ARBA00005417"/>
    </source>
</evidence>
<dbReference type="InterPro" id="IPR050319">
    <property type="entry name" value="ABC_transp_ATP-bind"/>
</dbReference>
<dbReference type="EMBL" id="CASHTH010002004">
    <property type="protein sequence ID" value="CAI8023349.1"/>
    <property type="molecule type" value="Genomic_DNA"/>
</dbReference>
<gene>
    <name evidence="6" type="ORF">GBAR_LOCUS13651</name>
</gene>
<dbReference type="PROSITE" id="PS00211">
    <property type="entry name" value="ABC_TRANSPORTER_1"/>
    <property type="match status" value="1"/>
</dbReference>
<dbReference type="Proteomes" id="UP001174909">
    <property type="component" value="Unassembled WGS sequence"/>
</dbReference>
<comment type="similarity">
    <text evidence="1">Belongs to the ABC transporter superfamily.</text>
</comment>
<dbReference type="Gene3D" id="3.40.50.300">
    <property type="entry name" value="P-loop containing nucleotide triphosphate hydrolases"/>
    <property type="match status" value="1"/>
</dbReference>
<evidence type="ECO:0000256" key="4">
    <source>
        <dbReference type="ARBA" id="ARBA00022840"/>
    </source>
</evidence>
<sequence>MTNDLILRVQDLQTHFFTRTGVVKAVDGISFELHRGETLGIVGESGSGKSMTAWSILGMVPHPGRIVGGSIHYLGENLLDKSKGEMQDIRERRNFKASVQAVFQDPWSSLNPRMRVDQIISEPLVTHRSLSRAEVRSQVQELLQVVGLHPFHAERYPHEFSGGQRQRIAIARALSTRPKLIVLDEPVSALDVSIRAQILNLLKELQSTYNLSYLLIAHNLATVRYMSHTVGVMYLGKIVEESPPAELFTNAQHPYTRALISASLPAHPRQRREEIVLAGEVPSPLNPPGGCTFHPRCPFVMERCSVDIPLLKAYSSGHMTACHLYEDGVPVAG</sequence>
<dbReference type="InterPro" id="IPR017871">
    <property type="entry name" value="ABC_transporter-like_CS"/>
</dbReference>
<keyword evidence="7" id="KW-1185">Reference proteome</keyword>
<dbReference type="PANTHER" id="PTHR43776">
    <property type="entry name" value="TRANSPORT ATP-BINDING PROTEIN"/>
    <property type="match status" value="1"/>
</dbReference>
<evidence type="ECO:0000259" key="5">
    <source>
        <dbReference type="PROSITE" id="PS50893"/>
    </source>
</evidence>
<evidence type="ECO:0000313" key="6">
    <source>
        <dbReference type="EMBL" id="CAI8023349.1"/>
    </source>
</evidence>
<reference evidence="6" key="1">
    <citation type="submission" date="2023-03" db="EMBL/GenBank/DDBJ databases">
        <authorList>
            <person name="Steffen K."/>
            <person name="Cardenas P."/>
        </authorList>
    </citation>
    <scope>NUCLEOTIDE SEQUENCE</scope>
</reference>
<proteinExistence type="inferred from homology"/>
<organism evidence="6 7">
    <name type="scientific">Geodia barretti</name>
    <name type="common">Barrett's horny sponge</name>
    <dbReference type="NCBI Taxonomy" id="519541"/>
    <lineage>
        <taxon>Eukaryota</taxon>
        <taxon>Metazoa</taxon>
        <taxon>Porifera</taxon>
        <taxon>Demospongiae</taxon>
        <taxon>Heteroscleromorpha</taxon>
        <taxon>Tetractinellida</taxon>
        <taxon>Astrophorina</taxon>
        <taxon>Geodiidae</taxon>
        <taxon>Geodia</taxon>
    </lineage>
</organism>
<evidence type="ECO:0000256" key="2">
    <source>
        <dbReference type="ARBA" id="ARBA00022448"/>
    </source>
</evidence>
<dbReference type="FunFam" id="3.40.50.300:FF:000016">
    <property type="entry name" value="Oligopeptide ABC transporter ATP-binding component"/>
    <property type="match status" value="1"/>
</dbReference>
<name>A0AA35WK60_GEOBA</name>
<dbReference type="InterPro" id="IPR027417">
    <property type="entry name" value="P-loop_NTPase"/>
</dbReference>
<dbReference type="CDD" id="cd03257">
    <property type="entry name" value="ABC_NikE_OppD_transporters"/>
    <property type="match status" value="1"/>
</dbReference>
<dbReference type="GO" id="GO:0015833">
    <property type="term" value="P:peptide transport"/>
    <property type="evidence" value="ECO:0007669"/>
    <property type="project" value="InterPro"/>
</dbReference>
<dbReference type="InterPro" id="IPR003593">
    <property type="entry name" value="AAA+_ATPase"/>
</dbReference>
<dbReference type="PROSITE" id="PS50893">
    <property type="entry name" value="ABC_TRANSPORTER_2"/>
    <property type="match status" value="1"/>
</dbReference>
<evidence type="ECO:0000256" key="3">
    <source>
        <dbReference type="ARBA" id="ARBA00022741"/>
    </source>
</evidence>
<feature type="domain" description="ABC transporter" evidence="5">
    <location>
        <begin position="7"/>
        <end position="260"/>
    </location>
</feature>
<protein>
    <submittedName>
        <fullName evidence="6">Oligopeptide transport ATP-binding protein AppF</fullName>
    </submittedName>
</protein>
<dbReference type="Pfam" id="PF08352">
    <property type="entry name" value="oligo_HPY"/>
    <property type="match status" value="1"/>
</dbReference>
<evidence type="ECO:0000313" key="7">
    <source>
        <dbReference type="Proteomes" id="UP001174909"/>
    </source>
</evidence>
<dbReference type="PANTHER" id="PTHR43776:SF7">
    <property type="entry name" value="D,D-DIPEPTIDE TRANSPORT ATP-BINDING PROTEIN DDPF-RELATED"/>
    <property type="match status" value="1"/>
</dbReference>
<dbReference type="GO" id="GO:0055085">
    <property type="term" value="P:transmembrane transport"/>
    <property type="evidence" value="ECO:0007669"/>
    <property type="project" value="UniProtKB-ARBA"/>
</dbReference>